<reference evidence="2" key="1">
    <citation type="submission" date="2023-03" db="EMBL/GenBank/DDBJ databases">
        <title>Massive genome expansion in bonnet fungi (Mycena s.s.) driven by repeated elements and novel gene families across ecological guilds.</title>
        <authorList>
            <consortium name="Lawrence Berkeley National Laboratory"/>
            <person name="Harder C.B."/>
            <person name="Miyauchi S."/>
            <person name="Viragh M."/>
            <person name="Kuo A."/>
            <person name="Thoen E."/>
            <person name="Andreopoulos B."/>
            <person name="Lu D."/>
            <person name="Skrede I."/>
            <person name="Drula E."/>
            <person name="Henrissat B."/>
            <person name="Morin E."/>
            <person name="Kohler A."/>
            <person name="Barry K."/>
            <person name="LaButti K."/>
            <person name="Morin E."/>
            <person name="Salamov A."/>
            <person name="Lipzen A."/>
            <person name="Mereny Z."/>
            <person name="Hegedus B."/>
            <person name="Baldrian P."/>
            <person name="Stursova M."/>
            <person name="Weitz H."/>
            <person name="Taylor A."/>
            <person name="Grigoriev I.V."/>
            <person name="Nagy L.G."/>
            <person name="Martin F."/>
            <person name="Kauserud H."/>
        </authorList>
    </citation>
    <scope>NUCLEOTIDE SEQUENCE</scope>
    <source>
        <strain evidence="2">9144</strain>
    </source>
</reference>
<feature type="compositionally biased region" description="Basic and acidic residues" evidence="1">
    <location>
        <begin position="404"/>
        <end position="417"/>
    </location>
</feature>
<feature type="region of interest" description="Disordered" evidence="1">
    <location>
        <begin position="346"/>
        <end position="417"/>
    </location>
</feature>
<comment type="caution">
    <text evidence="2">The sequence shown here is derived from an EMBL/GenBank/DDBJ whole genome shotgun (WGS) entry which is preliminary data.</text>
</comment>
<protein>
    <submittedName>
        <fullName evidence="2">Uncharacterized protein</fullName>
    </submittedName>
</protein>
<evidence type="ECO:0000256" key="1">
    <source>
        <dbReference type="SAM" id="MobiDB-lite"/>
    </source>
</evidence>
<dbReference type="Proteomes" id="UP001219525">
    <property type="component" value="Unassembled WGS sequence"/>
</dbReference>
<organism evidence="2 3">
    <name type="scientific">Mycena pura</name>
    <dbReference type="NCBI Taxonomy" id="153505"/>
    <lineage>
        <taxon>Eukaryota</taxon>
        <taxon>Fungi</taxon>
        <taxon>Dikarya</taxon>
        <taxon>Basidiomycota</taxon>
        <taxon>Agaricomycotina</taxon>
        <taxon>Agaricomycetes</taxon>
        <taxon>Agaricomycetidae</taxon>
        <taxon>Agaricales</taxon>
        <taxon>Marasmiineae</taxon>
        <taxon>Mycenaceae</taxon>
        <taxon>Mycena</taxon>
    </lineage>
</organism>
<feature type="region of interest" description="Disordered" evidence="1">
    <location>
        <begin position="139"/>
        <end position="192"/>
    </location>
</feature>
<keyword evidence="3" id="KW-1185">Reference proteome</keyword>
<dbReference type="AlphaFoldDB" id="A0AAD6V1A2"/>
<evidence type="ECO:0000313" key="2">
    <source>
        <dbReference type="EMBL" id="KAJ7199812.1"/>
    </source>
</evidence>
<name>A0AAD6V1A2_9AGAR</name>
<sequence length="417" mass="43003">MQKNSILALYTILALNIKNVKPLYHEWHIHTLNLTCRPRAAAGIDAGYRTLMGACGAVTAALGVETRAGWCKTAMAGNGTEPAHACGWCRTAVAGSETEPAHAPVSMRGRCRVAAWVTAAPRVETRAGVVPGVETRAGLVQSGGRQSRTHARSWERARGAQATAQRGVLQRGSADARGIARRRCGASTGGRSVARRRHGALLGGGTGHRQVVAAAQGVASGAGRPQEVAVARSGNTGHRQVLAAAQGVARRSWWRGSSPGGRGVARRRHGRRPAVAAVRGVDRWSWRRASPGVSGAGRHPAVAAWQRGASPGGRGGAGRRQAVAASPGGDIVHHPAVRGVDRWSRRRAGGRGSAGHRQAHGALPGGGAGRRQAVAALPGGDMGRRPAVARGVAGGSGSAGRCGQCRDKRDGDVTHVT</sequence>
<dbReference type="EMBL" id="JARJCW010000066">
    <property type="protein sequence ID" value="KAJ7199812.1"/>
    <property type="molecule type" value="Genomic_DNA"/>
</dbReference>
<feature type="region of interest" description="Disordered" evidence="1">
    <location>
        <begin position="308"/>
        <end position="334"/>
    </location>
</feature>
<evidence type="ECO:0000313" key="3">
    <source>
        <dbReference type="Proteomes" id="UP001219525"/>
    </source>
</evidence>
<gene>
    <name evidence="2" type="ORF">GGX14DRAFT_401102</name>
</gene>
<proteinExistence type="predicted"/>
<accession>A0AAD6V1A2</accession>